<comment type="caution">
    <text evidence="2">The sequence shown here is derived from an EMBL/GenBank/DDBJ whole genome shotgun (WGS) entry which is preliminary data.</text>
</comment>
<dbReference type="PANTHER" id="PTHR33164:SF95">
    <property type="entry name" value="TRANSCRIPTIONAL REGULATOR"/>
    <property type="match status" value="1"/>
</dbReference>
<organism evidence="2 3">
    <name type="scientific">Belnapia arida</name>
    <dbReference type="NCBI Taxonomy" id="2804533"/>
    <lineage>
        <taxon>Bacteria</taxon>
        <taxon>Pseudomonadati</taxon>
        <taxon>Pseudomonadota</taxon>
        <taxon>Alphaproteobacteria</taxon>
        <taxon>Acetobacterales</taxon>
        <taxon>Roseomonadaceae</taxon>
        <taxon>Belnapia</taxon>
    </lineage>
</organism>
<accession>A0ABS1UBD4</accession>
<dbReference type="PROSITE" id="PS50995">
    <property type="entry name" value="HTH_MARR_2"/>
    <property type="match status" value="1"/>
</dbReference>
<reference evidence="2 3" key="1">
    <citation type="submission" date="2021-01" db="EMBL/GenBank/DDBJ databases">
        <title>Belnapia mucosa sp. nov. and Belnapia arida sp. nov., isolated from the Tabernas Desert (Almeria, Spain).</title>
        <authorList>
            <person name="Molina-Menor E."/>
            <person name="Vidal-Verdu A."/>
            <person name="Calonge A."/>
            <person name="Satari L."/>
            <person name="Pereto J."/>
            <person name="Porcar M."/>
        </authorList>
    </citation>
    <scope>NUCLEOTIDE SEQUENCE [LARGE SCALE GENOMIC DNA]</scope>
    <source>
        <strain evidence="2 3">T18</strain>
    </source>
</reference>
<gene>
    <name evidence="2" type="ORF">JMJ56_21395</name>
</gene>
<keyword evidence="3" id="KW-1185">Reference proteome</keyword>
<dbReference type="InterPro" id="IPR039422">
    <property type="entry name" value="MarR/SlyA-like"/>
</dbReference>
<dbReference type="Proteomes" id="UP000660885">
    <property type="component" value="Unassembled WGS sequence"/>
</dbReference>
<evidence type="ECO:0000313" key="3">
    <source>
        <dbReference type="Proteomes" id="UP000660885"/>
    </source>
</evidence>
<dbReference type="SUPFAM" id="SSF46785">
    <property type="entry name" value="Winged helix' DNA-binding domain"/>
    <property type="match status" value="1"/>
</dbReference>
<dbReference type="InterPro" id="IPR036388">
    <property type="entry name" value="WH-like_DNA-bd_sf"/>
</dbReference>
<dbReference type="PANTHER" id="PTHR33164">
    <property type="entry name" value="TRANSCRIPTIONAL REGULATOR, MARR FAMILY"/>
    <property type="match status" value="1"/>
</dbReference>
<evidence type="ECO:0000259" key="1">
    <source>
        <dbReference type="PROSITE" id="PS50995"/>
    </source>
</evidence>
<protein>
    <submittedName>
        <fullName evidence="2">MarR family transcriptional regulator</fullName>
    </submittedName>
</protein>
<evidence type="ECO:0000313" key="2">
    <source>
        <dbReference type="EMBL" id="MBL6080576.1"/>
    </source>
</evidence>
<dbReference type="Gene3D" id="1.10.10.10">
    <property type="entry name" value="Winged helix-like DNA-binding domain superfamily/Winged helix DNA-binding domain"/>
    <property type="match status" value="1"/>
</dbReference>
<proteinExistence type="predicted"/>
<dbReference type="InterPro" id="IPR036390">
    <property type="entry name" value="WH_DNA-bd_sf"/>
</dbReference>
<dbReference type="RefSeq" id="WP_202833810.1">
    <property type="nucleotide sequence ID" value="NZ_JAETWB010000015.1"/>
</dbReference>
<dbReference type="SMART" id="SM00347">
    <property type="entry name" value="HTH_MARR"/>
    <property type="match status" value="1"/>
</dbReference>
<dbReference type="InterPro" id="IPR000835">
    <property type="entry name" value="HTH_MarR-typ"/>
</dbReference>
<name>A0ABS1UBD4_9PROT</name>
<sequence>MEEPEDYVLEEQVGHLLRRAYQRHLALFQGIMGEDGPTSMQFAALHVLWRRGPLSQNLLGRSLAMDPPTVKGVVARLMARGLVVRERDPADARMLLVALTPAALAALPGWLEKAKAVSAATLAPLPRDEQTRLGAILRRMG</sequence>
<feature type="domain" description="HTH marR-type" evidence="1">
    <location>
        <begin position="10"/>
        <end position="141"/>
    </location>
</feature>
<dbReference type="Pfam" id="PF12802">
    <property type="entry name" value="MarR_2"/>
    <property type="match status" value="1"/>
</dbReference>
<dbReference type="EMBL" id="JAETWB010000015">
    <property type="protein sequence ID" value="MBL6080576.1"/>
    <property type="molecule type" value="Genomic_DNA"/>
</dbReference>